<name>A0A9P4HQP2_9PEZI</name>
<keyword evidence="5" id="KW-0325">Glycoprotein</keyword>
<dbReference type="InterPro" id="IPR034163">
    <property type="entry name" value="Aspergillopepsin-like_cat_dom"/>
</dbReference>
<keyword evidence="3 8" id="KW-0064">Aspartyl protease</keyword>
<dbReference type="FunFam" id="2.40.70.10:FF:000024">
    <property type="entry name" value="Endothiapepsin"/>
    <property type="match status" value="1"/>
</dbReference>
<feature type="signal peptide" evidence="9">
    <location>
        <begin position="1"/>
        <end position="19"/>
    </location>
</feature>
<dbReference type="CDD" id="cd06097">
    <property type="entry name" value="Aspergillopepsin_like"/>
    <property type="match status" value="1"/>
</dbReference>
<organism evidence="11 12">
    <name type="scientific">Saccharata proteae CBS 121410</name>
    <dbReference type="NCBI Taxonomy" id="1314787"/>
    <lineage>
        <taxon>Eukaryota</taxon>
        <taxon>Fungi</taxon>
        <taxon>Dikarya</taxon>
        <taxon>Ascomycota</taxon>
        <taxon>Pezizomycotina</taxon>
        <taxon>Dothideomycetes</taxon>
        <taxon>Dothideomycetes incertae sedis</taxon>
        <taxon>Botryosphaeriales</taxon>
        <taxon>Saccharataceae</taxon>
        <taxon>Saccharata</taxon>
    </lineage>
</organism>
<dbReference type="FunFam" id="2.40.70.10:FF:000026">
    <property type="entry name" value="Endothiapepsin"/>
    <property type="match status" value="1"/>
</dbReference>
<dbReference type="PROSITE" id="PS00141">
    <property type="entry name" value="ASP_PROTEASE"/>
    <property type="match status" value="1"/>
</dbReference>
<dbReference type="InterPro" id="IPR033121">
    <property type="entry name" value="PEPTIDASE_A1"/>
</dbReference>
<evidence type="ECO:0000256" key="9">
    <source>
        <dbReference type="SAM" id="SignalP"/>
    </source>
</evidence>
<keyword evidence="12" id="KW-1185">Reference proteome</keyword>
<evidence type="ECO:0000256" key="5">
    <source>
        <dbReference type="ARBA" id="ARBA00023180"/>
    </source>
</evidence>
<sequence length="414" mass="44119">MPSFAQLTALAALTSLVVATPVELTKRSTWTLKQELKGQKLKNGPKQIVKTYQKYGAQPPSDAQSAAAAATHGLERWLITLTAGTVTATPEDEYDSLYLSPVQVGEQTLMLDFDTGSSDLWVFSTELSSSEQTGHSVYNPRTSGTKKNGYSWDISYGDGSGASGDVYADKVVVGGVTATSQAVEAATSLSSEFTEDTDDDGLLGMGFSSINTVEPRAQSTFFDNVKSSLAKELFAVELKKGEAGSYDFGFTDSSKYTGDFAYTDVDNSEGYWGFTPTGYAVGDGSVVSDSFSAIADTGTTLIYMPTSIAAAYYDQVEGSGYSRIEGGYIFPCDADLPDFTLVIGGEERTVPGSYLNYSPVTSSECFGGIQRNTDIGLSIVGDVFLKSQYVVFDQTESTPRLGFAAQAGVSTKRK</sequence>
<dbReference type="InterPro" id="IPR001461">
    <property type="entry name" value="Aspartic_peptidase_A1"/>
</dbReference>
<dbReference type="GO" id="GO:0006508">
    <property type="term" value="P:proteolysis"/>
    <property type="evidence" value="ECO:0007669"/>
    <property type="project" value="UniProtKB-KW"/>
</dbReference>
<dbReference type="Gene3D" id="2.40.70.10">
    <property type="entry name" value="Acid Proteases"/>
    <property type="match status" value="2"/>
</dbReference>
<evidence type="ECO:0000256" key="4">
    <source>
        <dbReference type="ARBA" id="ARBA00022801"/>
    </source>
</evidence>
<comment type="similarity">
    <text evidence="1 8">Belongs to the peptidase A1 family.</text>
</comment>
<proteinExistence type="inferred from homology"/>
<evidence type="ECO:0000256" key="2">
    <source>
        <dbReference type="ARBA" id="ARBA00022670"/>
    </source>
</evidence>
<dbReference type="EMBL" id="ML978736">
    <property type="protein sequence ID" value="KAF2084918.1"/>
    <property type="molecule type" value="Genomic_DNA"/>
</dbReference>
<reference evidence="11" key="1">
    <citation type="journal article" date="2020" name="Stud. Mycol.">
        <title>101 Dothideomycetes genomes: a test case for predicting lifestyles and emergence of pathogens.</title>
        <authorList>
            <person name="Haridas S."/>
            <person name="Albert R."/>
            <person name="Binder M."/>
            <person name="Bloem J."/>
            <person name="Labutti K."/>
            <person name="Salamov A."/>
            <person name="Andreopoulos B."/>
            <person name="Baker S."/>
            <person name="Barry K."/>
            <person name="Bills G."/>
            <person name="Bluhm B."/>
            <person name="Cannon C."/>
            <person name="Castanera R."/>
            <person name="Culley D."/>
            <person name="Daum C."/>
            <person name="Ezra D."/>
            <person name="Gonzalez J."/>
            <person name="Henrissat B."/>
            <person name="Kuo A."/>
            <person name="Liang C."/>
            <person name="Lipzen A."/>
            <person name="Lutzoni F."/>
            <person name="Magnuson J."/>
            <person name="Mondo S."/>
            <person name="Nolan M."/>
            <person name="Ohm R."/>
            <person name="Pangilinan J."/>
            <person name="Park H.-J."/>
            <person name="Ramirez L."/>
            <person name="Alfaro M."/>
            <person name="Sun H."/>
            <person name="Tritt A."/>
            <person name="Yoshinaga Y."/>
            <person name="Zwiers L.-H."/>
            <person name="Turgeon B."/>
            <person name="Goodwin S."/>
            <person name="Spatafora J."/>
            <person name="Crous P."/>
            <person name="Grigoriev I."/>
        </authorList>
    </citation>
    <scope>NUCLEOTIDE SEQUENCE</scope>
    <source>
        <strain evidence="11">CBS 121410</strain>
    </source>
</reference>
<dbReference type="OrthoDB" id="2747330at2759"/>
<protein>
    <submittedName>
        <fullName evidence="11">Asp-domain-containing protein</fullName>
    </submittedName>
</protein>
<feature type="active site" evidence="7">
    <location>
        <position position="296"/>
    </location>
</feature>
<evidence type="ECO:0000256" key="3">
    <source>
        <dbReference type="ARBA" id="ARBA00022750"/>
    </source>
</evidence>
<gene>
    <name evidence="11" type="ORF">K490DRAFT_47983</name>
</gene>
<evidence type="ECO:0000313" key="12">
    <source>
        <dbReference type="Proteomes" id="UP000799776"/>
    </source>
</evidence>
<evidence type="ECO:0000313" key="11">
    <source>
        <dbReference type="EMBL" id="KAF2084918.1"/>
    </source>
</evidence>
<evidence type="ECO:0000256" key="7">
    <source>
        <dbReference type="PIRSR" id="PIRSR601461-1"/>
    </source>
</evidence>
<dbReference type="Pfam" id="PF00026">
    <property type="entry name" value="Asp"/>
    <property type="match status" value="1"/>
</dbReference>
<accession>A0A9P4HQP2</accession>
<keyword evidence="4 8" id="KW-0378">Hydrolase</keyword>
<keyword evidence="2 8" id="KW-0645">Protease</keyword>
<feature type="chain" id="PRO_5040141052" evidence="9">
    <location>
        <begin position="20"/>
        <end position="414"/>
    </location>
</feature>
<dbReference type="GO" id="GO:0004190">
    <property type="term" value="F:aspartic-type endopeptidase activity"/>
    <property type="evidence" value="ECO:0007669"/>
    <property type="project" value="UniProtKB-KW"/>
</dbReference>
<feature type="active site" evidence="7">
    <location>
        <position position="114"/>
    </location>
</feature>
<dbReference type="PROSITE" id="PS51767">
    <property type="entry name" value="PEPTIDASE_A1"/>
    <property type="match status" value="1"/>
</dbReference>
<feature type="domain" description="Peptidase A1" evidence="10">
    <location>
        <begin position="98"/>
        <end position="404"/>
    </location>
</feature>
<dbReference type="PANTHER" id="PTHR47966">
    <property type="entry name" value="BETA-SITE APP-CLEAVING ENZYME, ISOFORM A-RELATED"/>
    <property type="match status" value="1"/>
</dbReference>
<comment type="function">
    <text evidence="6">Secreted aspartic endopeptidase that allows assimilation of proteinaceous substrates. The scissile peptide bond is attacked by a nucleophilic water molecule activated by two aspartic residues in the active site. Shows a broad primary substrate specificity. Favors hydrophobic residues at the P1 and P1' positions.</text>
</comment>
<evidence type="ECO:0000256" key="8">
    <source>
        <dbReference type="RuleBase" id="RU000454"/>
    </source>
</evidence>
<evidence type="ECO:0000259" key="10">
    <source>
        <dbReference type="PROSITE" id="PS51767"/>
    </source>
</evidence>
<dbReference type="PRINTS" id="PR00792">
    <property type="entry name" value="PEPSIN"/>
</dbReference>
<keyword evidence="9" id="KW-0732">Signal</keyword>
<dbReference type="InterPro" id="IPR001969">
    <property type="entry name" value="Aspartic_peptidase_AS"/>
</dbReference>
<dbReference type="InterPro" id="IPR021109">
    <property type="entry name" value="Peptidase_aspartic_dom_sf"/>
</dbReference>
<dbReference type="AlphaFoldDB" id="A0A9P4HQP2"/>
<comment type="caution">
    <text evidence="11">The sequence shown here is derived from an EMBL/GenBank/DDBJ whole genome shotgun (WGS) entry which is preliminary data.</text>
</comment>
<dbReference type="SUPFAM" id="SSF50630">
    <property type="entry name" value="Acid proteases"/>
    <property type="match status" value="1"/>
</dbReference>
<dbReference type="PANTHER" id="PTHR47966:SF2">
    <property type="entry name" value="ASPERGILLOPEPSIN-1-RELATED"/>
    <property type="match status" value="1"/>
</dbReference>
<dbReference type="Proteomes" id="UP000799776">
    <property type="component" value="Unassembled WGS sequence"/>
</dbReference>
<evidence type="ECO:0000256" key="6">
    <source>
        <dbReference type="ARBA" id="ARBA00055396"/>
    </source>
</evidence>
<evidence type="ECO:0000256" key="1">
    <source>
        <dbReference type="ARBA" id="ARBA00007447"/>
    </source>
</evidence>